<evidence type="ECO:0000313" key="2">
    <source>
        <dbReference type="EMBL" id="CAE0542434.1"/>
    </source>
</evidence>
<protein>
    <submittedName>
        <fullName evidence="2">Uncharacterized protein</fullName>
    </submittedName>
</protein>
<name>A0A7S3W878_EMIHU</name>
<evidence type="ECO:0000256" key="1">
    <source>
        <dbReference type="SAM" id="MobiDB-lite"/>
    </source>
</evidence>
<feature type="region of interest" description="Disordered" evidence="1">
    <location>
        <begin position="51"/>
        <end position="151"/>
    </location>
</feature>
<proteinExistence type="predicted"/>
<organism evidence="2">
    <name type="scientific">Emiliania huxleyi</name>
    <name type="common">Coccolithophore</name>
    <name type="synonym">Pontosphaera huxleyi</name>
    <dbReference type="NCBI Taxonomy" id="2903"/>
    <lineage>
        <taxon>Eukaryota</taxon>
        <taxon>Haptista</taxon>
        <taxon>Haptophyta</taxon>
        <taxon>Prymnesiophyceae</taxon>
        <taxon>Isochrysidales</taxon>
        <taxon>Noelaerhabdaceae</taxon>
        <taxon>Emiliania</taxon>
    </lineage>
</organism>
<gene>
    <name evidence="2" type="ORF">EHUX00137_LOCUS12959</name>
</gene>
<feature type="compositionally biased region" description="Basic and acidic residues" evidence="1">
    <location>
        <begin position="126"/>
        <end position="136"/>
    </location>
</feature>
<dbReference type="AlphaFoldDB" id="A0A7S3W878"/>
<feature type="compositionally biased region" description="Acidic residues" evidence="1">
    <location>
        <begin position="57"/>
        <end position="74"/>
    </location>
</feature>
<reference evidence="2" key="1">
    <citation type="submission" date="2021-01" db="EMBL/GenBank/DDBJ databases">
        <authorList>
            <person name="Corre E."/>
            <person name="Pelletier E."/>
            <person name="Niang G."/>
            <person name="Scheremetjew M."/>
            <person name="Finn R."/>
            <person name="Kale V."/>
            <person name="Holt S."/>
            <person name="Cochrane G."/>
            <person name="Meng A."/>
            <person name="Brown T."/>
            <person name="Cohen L."/>
        </authorList>
    </citation>
    <scope>NUCLEOTIDE SEQUENCE</scope>
    <source>
        <strain evidence="2">379</strain>
    </source>
</reference>
<dbReference type="EMBL" id="HBIR01017261">
    <property type="protein sequence ID" value="CAE0542434.1"/>
    <property type="molecule type" value="Transcribed_RNA"/>
</dbReference>
<feature type="compositionally biased region" description="Low complexity" evidence="1">
    <location>
        <begin position="84"/>
        <end position="97"/>
    </location>
</feature>
<accession>A0A7S3W878</accession>
<sequence length="151" mass="15355">MLRALCAVAKRTTLQQALATVRAAHTLCGSQALAAAEAVHASLAAAELRELASSDATDVDDVTDDADDATEDDDRGSTDDRGGRPAAAALAMRKAGPPRVPPLAGLGGAMVEAEEALLAPSPLPRRPGDAQEEHEPPWPSPLSRCSSAGAG</sequence>